<reference evidence="1 2" key="1">
    <citation type="journal article" date="2015" name="Sci. Rep.">
        <title>Chromosome-level genome map provides insights into diverse defense mechanisms in the medicinal fungus Ganoderma sinense.</title>
        <authorList>
            <person name="Zhu Y."/>
            <person name="Xu J."/>
            <person name="Sun C."/>
            <person name="Zhou S."/>
            <person name="Xu H."/>
            <person name="Nelson D.R."/>
            <person name="Qian J."/>
            <person name="Song J."/>
            <person name="Luo H."/>
            <person name="Xiang L."/>
            <person name="Li Y."/>
            <person name="Xu Z."/>
            <person name="Ji A."/>
            <person name="Wang L."/>
            <person name="Lu S."/>
            <person name="Hayward A."/>
            <person name="Sun W."/>
            <person name="Li X."/>
            <person name="Schwartz D.C."/>
            <person name="Wang Y."/>
            <person name="Chen S."/>
        </authorList>
    </citation>
    <scope>NUCLEOTIDE SEQUENCE [LARGE SCALE GENOMIC DNA]</scope>
    <source>
        <strain evidence="1 2">ZZ0214-1</strain>
    </source>
</reference>
<gene>
    <name evidence="1" type="ORF">GSI_03431</name>
</gene>
<dbReference type="Proteomes" id="UP000230002">
    <property type="component" value="Unassembled WGS sequence"/>
</dbReference>
<sequence>MVQRSTTCVMTREHVCAAIRAAFPDDAPLDVSDFRFLSIGIGQRKKMAIEDQAAAWEANRELHEKLRKGGVSFDLGPEGQGVYPLVYERFGGMDKGGADLIADGRIKVKSLVSLKHFTKSGLILSDGTELPADVVVFATGYTYIRETNAELLGEDVISQTEDVYGIDQEGELRGSYRPCGYPGLWFATGDFSNSRTLSKPLALQIKAIELGMMPNDGRREL</sequence>
<evidence type="ECO:0008006" key="3">
    <source>
        <dbReference type="Google" id="ProtNLM"/>
    </source>
</evidence>
<evidence type="ECO:0000313" key="1">
    <source>
        <dbReference type="EMBL" id="PIL34652.1"/>
    </source>
</evidence>
<keyword evidence="2" id="KW-1185">Reference proteome</keyword>
<dbReference type="Gene3D" id="3.50.50.60">
    <property type="entry name" value="FAD/NAD(P)-binding domain"/>
    <property type="match status" value="1"/>
</dbReference>
<dbReference type="AlphaFoldDB" id="A0A2G8SLM3"/>
<comment type="caution">
    <text evidence="1">The sequence shown here is derived from an EMBL/GenBank/DDBJ whole genome shotgun (WGS) entry which is preliminary data.</text>
</comment>
<proteinExistence type="predicted"/>
<protein>
    <recommendedName>
        <fullName evidence="3">FAD/NAD(P)-binding domain-containing protein</fullName>
    </recommendedName>
</protein>
<name>A0A2G8SLM3_9APHY</name>
<dbReference type="STRING" id="1077348.A0A2G8SLM3"/>
<dbReference type="InterPro" id="IPR036188">
    <property type="entry name" value="FAD/NAD-bd_sf"/>
</dbReference>
<dbReference type="SUPFAM" id="SSF51905">
    <property type="entry name" value="FAD/NAD(P)-binding domain"/>
    <property type="match status" value="1"/>
</dbReference>
<organism evidence="1 2">
    <name type="scientific">Ganoderma sinense ZZ0214-1</name>
    <dbReference type="NCBI Taxonomy" id="1077348"/>
    <lineage>
        <taxon>Eukaryota</taxon>
        <taxon>Fungi</taxon>
        <taxon>Dikarya</taxon>
        <taxon>Basidiomycota</taxon>
        <taxon>Agaricomycotina</taxon>
        <taxon>Agaricomycetes</taxon>
        <taxon>Polyporales</taxon>
        <taxon>Polyporaceae</taxon>
        <taxon>Ganoderma</taxon>
    </lineage>
</organism>
<evidence type="ECO:0000313" key="2">
    <source>
        <dbReference type="Proteomes" id="UP000230002"/>
    </source>
</evidence>
<accession>A0A2G8SLM3</accession>
<dbReference type="EMBL" id="AYKW01000005">
    <property type="protein sequence ID" value="PIL34652.1"/>
    <property type="molecule type" value="Genomic_DNA"/>
</dbReference>
<dbReference type="OrthoDB" id="2790434at2759"/>